<name>A0ABQ9HFS1_9NEOP</name>
<comment type="caution">
    <text evidence="2">The sequence shown here is derived from an EMBL/GenBank/DDBJ whole genome shotgun (WGS) entry which is preliminary data.</text>
</comment>
<proteinExistence type="predicted"/>
<dbReference type="PANTHER" id="PTHR46599:SF3">
    <property type="entry name" value="PIGGYBAC TRANSPOSABLE ELEMENT-DERIVED PROTEIN 4"/>
    <property type="match status" value="1"/>
</dbReference>
<sequence>MSCISTRTEKILQLGQLDDCCEQLSTSGDQSFPTVQSDVRDGSILSDVTDNNTYQLESCGSDSSSDHLTLTSHYYVSTDDVVSGTVTSTASFTDSNTPTHNQSSINTDSSEFEMYLESCKLNDIISRDRFLLLLRCVHFGNSEEADTTNRHYKIQHIVDLLDDQLYLMKVGYLAKESSCSVNIFLTRPTNTELSCTNYTLQMAVHRCTNVQTAYLHAIFLNLSNLYLLDTLDPKEHTYRTNQNIVWHEILYCGTLRTIRRRIPEGFANKMKRGEIIGNEKENVEVIKRMDKRPIIMICSDPTNNTNMIPTGKTDINADAVPKPKCVIDYNMAKKGVDLSDQMSSYHTVLRKSLKWYRKVVLEPILGTTVLNVCVVYNRISDIKLGITEFKWQLAEHWCKHLFRKLWF</sequence>
<protein>
    <recommendedName>
        <fullName evidence="1">PiggyBac transposable element-derived protein domain-containing protein</fullName>
    </recommendedName>
</protein>
<evidence type="ECO:0000259" key="1">
    <source>
        <dbReference type="Pfam" id="PF13843"/>
    </source>
</evidence>
<evidence type="ECO:0000313" key="2">
    <source>
        <dbReference type="EMBL" id="KAJ8883011.1"/>
    </source>
</evidence>
<accession>A0ABQ9HFS1</accession>
<organism evidence="2 3">
    <name type="scientific">Dryococelus australis</name>
    <dbReference type="NCBI Taxonomy" id="614101"/>
    <lineage>
        <taxon>Eukaryota</taxon>
        <taxon>Metazoa</taxon>
        <taxon>Ecdysozoa</taxon>
        <taxon>Arthropoda</taxon>
        <taxon>Hexapoda</taxon>
        <taxon>Insecta</taxon>
        <taxon>Pterygota</taxon>
        <taxon>Neoptera</taxon>
        <taxon>Polyneoptera</taxon>
        <taxon>Phasmatodea</taxon>
        <taxon>Verophasmatodea</taxon>
        <taxon>Anareolatae</taxon>
        <taxon>Phasmatidae</taxon>
        <taxon>Eurycanthinae</taxon>
        <taxon>Dryococelus</taxon>
    </lineage>
</organism>
<dbReference type="Pfam" id="PF13843">
    <property type="entry name" value="DDE_Tnp_1_7"/>
    <property type="match status" value="1"/>
</dbReference>
<dbReference type="InterPro" id="IPR029526">
    <property type="entry name" value="PGBD"/>
</dbReference>
<keyword evidence="3" id="KW-1185">Reference proteome</keyword>
<dbReference type="PANTHER" id="PTHR46599">
    <property type="entry name" value="PIGGYBAC TRANSPOSABLE ELEMENT-DERIVED PROTEIN 4"/>
    <property type="match status" value="1"/>
</dbReference>
<dbReference type="Proteomes" id="UP001159363">
    <property type="component" value="Chromosome 4"/>
</dbReference>
<gene>
    <name evidence="2" type="ORF">PR048_014850</name>
</gene>
<dbReference type="EMBL" id="JARBHB010000005">
    <property type="protein sequence ID" value="KAJ8883011.1"/>
    <property type="molecule type" value="Genomic_DNA"/>
</dbReference>
<reference evidence="2 3" key="1">
    <citation type="submission" date="2023-02" db="EMBL/GenBank/DDBJ databases">
        <title>LHISI_Scaffold_Assembly.</title>
        <authorList>
            <person name="Stuart O.P."/>
            <person name="Cleave R."/>
            <person name="Magrath M.J.L."/>
            <person name="Mikheyev A.S."/>
        </authorList>
    </citation>
    <scope>NUCLEOTIDE SEQUENCE [LARGE SCALE GENOMIC DNA]</scope>
    <source>
        <strain evidence="2">Daus_M_001</strain>
        <tissue evidence="2">Leg muscle</tissue>
    </source>
</reference>
<feature type="domain" description="PiggyBac transposable element-derived protein" evidence="1">
    <location>
        <begin position="238"/>
        <end position="371"/>
    </location>
</feature>
<evidence type="ECO:0000313" key="3">
    <source>
        <dbReference type="Proteomes" id="UP001159363"/>
    </source>
</evidence>